<evidence type="ECO:0000256" key="8">
    <source>
        <dbReference type="ARBA" id="ARBA00023204"/>
    </source>
</evidence>
<keyword evidence="7 9" id="KW-0378">Hydrolase</keyword>
<evidence type="ECO:0000256" key="9">
    <source>
        <dbReference type="HAMAP-Rule" id="MF_00148"/>
    </source>
</evidence>
<dbReference type="NCBIfam" id="NF003589">
    <property type="entry name" value="PRK05254.1-2"/>
    <property type="match status" value="1"/>
</dbReference>
<organism evidence="13 14">
    <name type="scientific">Ruminococcus albus SY3</name>
    <dbReference type="NCBI Taxonomy" id="1341156"/>
    <lineage>
        <taxon>Bacteria</taxon>
        <taxon>Bacillati</taxon>
        <taxon>Bacillota</taxon>
        <taxon>Clostridia</taxon>
        <taxon>Eubacteriales</taxon>
        <taxon>Oscillospiraceae</taxon>
        <taxon>Ruminococcus</taxon>
    </lineage>
</organism>
<dbReference type="PANTHER" id="PTHR11264:SF0">
    <property type="entry name" value="URACIL-DNA GLYCOSYLASE"/>
    <property type="match status" value="1"/>
</dbReference>
<evidence type="ECO:0000256" key="11">
    <source>
        <dbReference type="RuleBase" id="RU003780"/>
    </source>
</evidence>
<evidence type="ECO:0000256" key="3">
    <source>
        <dbReference type="ARBA" id="ARBA00008184"/>
    </source>
</evidence>
<evidence type="ECO:0000256" key="7">
    <source>
        <dbReference type="ARBA" id="ARBA00022801"/>
    </source>
</evidence>
<dbReference type="InterPro" id="IPR005122">
    <property type="entry name" value="Uracil-DNA_glycosylase-like"/>
</dbReference>
<keyword evidence="6 9" id="KW-0227">DNA damage</keyword>
<protein>
    <recommendedName>
        <fullName evidence="5 9">Uracil-DNA glycosylase</fullName>
        <shortName evidence="9">UDG</shortName>
        <ecNumber evidence="4 9">3.2.2.27</ecNumber>
    </recommendedName>
</protein>
<dbReference type="NCBIfam" id="NF003591">
    <property type="entry name" value="PRK05254.1-4"/>
    <property type="match status" value="1"/>
</dbReference>
<dbReference type="FunFam" id="3.40.470.10:FF:000001">
    <property type="entry name" value="Uracil-DNA glycosylase"/>
    <property type="match status" value="1"/>
</dbReference>
<dbReference type="SMART" id="SM00986">
    <property type="entry name" value="UDG"/>
    <property type="match status" value="1"/>
</dbReference>
<dbReference type="Pfam" id="PF03167">
    <property type="entry name" value="UDG"/>
    <property type="match status" value="1"/>
</dbReference>
<dbReference type="Gene3D" id="3.40.470.10">
    <property type="entry name" value="Uracil-DNA glycosylase-like domain"/>
    <property type="match status" value="1"/>
</dbReference>
<comment type="subcellular location">
    <subcellularLocation>
        <location evidence="9">Cytoplasm</location>
    </subcellularLocation>
</comment>
<dbReference type="RefSeq" id="WP_024856452.1">
    <property type="nucleotide sequence ID" value="NZ_JEOB01000004.1"/>
</dbReference>
<comment type="catalytic activity">
    <reaction evidence="1 9 11">
        <text>Hydrolyzes single-stranded DNA or mismatched double-stranded DNA and polynucleotides, releasing free uracil.</text>
        <dbReference type="EC" id="3.2.2.27"/>
    </reaction>
</comment>
<dbReference type="PROSITE" id="PS00130">
    <property type="entry name" value="U_DNA_GLYCOSYLASE"/>
    <property type="match status" value="1"/>
</dbReference>
<reference evidence="13 14" key="1">
    <citation type="submission" date="2013-06" db="EMBL/GenBank/DDBJ databases">
        <title>Rumen cellulosomics: divergent fiber-degrading strategies revealed by comparative genome-wide analysis of six Ruminococcal strains.</title>
        <authorList>
            <person name="Dassa B."/>
            <person name="Borovok I."/>
            <person name="Lamed R."/>
            <person name="Flint H."/>
            <person name="Yeoman C.J."/>
            <person name="White B."/>
            <person name="Bayer E.A."/>
        </authorList>
    </citation>
    <scope>NUCLEOTIDE SEQUENCE [LARGE SCALE GENOMIC DNA]</scope>
    <source>
        <strain evidence="13 14">SY3</strain>
    </source>
</reference>
<dbReference type="CDD" id="cd10027">
    <property type="entry name" value="UDG-F1-like"/>
    <property type="match status" value="1"/>
</dbReference>
<dbReference type="NCBIfam" id="NF003588">
    <property type="entry name" value="PRK05254.1-1"/>
    <property type="match status" value="1"/>
</dbReference>
<dbReference type="NCBIfam" id="TIGR00628">
    <property type="entry name" value="ung"/>
    <property type="match status" value="1"/>
</dbReference>
<evidence type="ECO:0000256" key="6">
    <source>
        <dbReference type="ARBA" id="ARBA00022763"/>
    </source>
</evidence>
<evidence type="ECO:0000256" key="4">
    <source>
        <dbReference type="ARBA" id="ARBA00012030"/>
    </source>
</evidence>
<gene>
    <name evidence="9" type="primary">ung</name>
    <name evidence="13" type="ORF">RASY3_17250</name>
</gene>
<keyword evidence="9" id="KW-0963">Cytoplasm</keyword>
<dbReference type="InterPro" id="IPR036895">
    <property type="entry name" value="Uracil-DNA_glycosylase-like_sf"/>
</dbReference>
<dbReference type="SMART" id="SM00987">
    <property type="entry name" value="UreE_C"/>
    <property type="match status" value="1"/>
</dbReference>
<dbReference type="EMBL" id="JEOB01000004">
    <property type="protein sequence ID" value="EXM38044.1"/>
    <property type="molecule type" value="Genomic_DNA"/>
</dbReference>
<evidence type="ECO:0000256" key="1">
    <source>
        <dbReference type="ARBA" id="ARBA00001400"/>
    </source>
</evidence>
<proteinExistence type="inferred from homology"/>
<comment type="function">
    <text evidence="2 9 11">Excises uracil residues from the DNA which can arise as a result of misincorporation of dUMP residues by DNA polymerase or due to deamination of cytosine.</text>
</comment>
<keyword evidence="14" id="KW-1185">Reference proteome</keyword>
<dbReference type="Proteomes" id="UP000021369">
    <property type="component" value="Unassembled WGS sequence"/>
</dbReference>
<dbReference type="PANTHER" id="PTHR11264">
    <property type="entry name" value="URACIL-DNA GLYCOSYLASE"/>
    <property type="match status" value="1"/>
</dbReference>
<dbReference type="NCBIfam" id="NF003592">
    <property type="entry name" value="PRK05254.1-5"/>
    <property type="match status" value="1"/>
</dbReference>
<dbReference type="AlphaFoldDB" id="A0A011UBS4"/>
<dbReference type="EC" id="3.2.2.27" evidence="4 9"/>
<evidence type="ECO:0000256" key="10">
    <source>
        <dbReference type="PROSITE-ProRule" id="PRU10072"/>
    </source>
</evidence>
<evidence type="ECO:0000256" key="2">
    <source>
        <dbReference type="ARBA" id="ARBA00002631"/>
    </source>
</evidence>
<comment type="caution">
    <text evidence="13">The sequence shown here is derived from an EMBL/GenBank/DDBJ whole genome shotgun (WGS) entry which is preliminary data.</text>
</comment>
<name>A0A011UBS4_RUMAL</name>
<feature type="active site" description="Proton acceptor" evidence="9 10">
    <location>
        <position position="64"/>
    </location>
</feature>
<dbReference type="GO" id="GO:0005737">
    <property type="term" value="C:cytoplasm"/>
    <property type="evidence" value="ECO:0007669"/>
    <property type="project" value="UniProtKB-SubCell"/>
</dbReference>
<evidence type="ECO:0000259" key="12">
    <source>
        <dbReference type="SMART" id="SM00986"/>
    </source>
</evidence>
<dbReference type="InterPro" id="IPR002043">
    <property type="entry name" value="UDG_fam1"/>
</dbReference>
<dbReference type="InterPro" id="IPR018085">
    <property type="entry name" value="Ura-DNA_Glyclase_AS"/>
</dbReference>
<dbReference type="HAMAP" id="MF_00148">
    <property type="entry name" value="UDG"/>
    <property type="match status" value="1"/>
</dbReference>
<accession>A0A011UBS4</accession>
<evidence type="ECO:0000313" key="14">
    <source>
        <dbReference type="Proteomes" id="UP000021369"/>
    </source>
</evidence>
<dbReference type="OrthoDB" id="9804372at2"/>
<evidence type="ECO:0000313" key="13">
    <source>
        <dbReference type="EMBL" id="EXM38044.1"/>
    </source>
</evidence>
<dbReference type="GO" id="GO:0004844">
    <property type="term" value="F:uracil DNA N-glycosylase activity"/>
    <property type="evidence" value="ECO:0007669"/>
    <property type="project" value="UniProtKB-UniRule"/>
</dbReference>
<comment type="similarity">
    <text evidence="3 9 11">Belongs to the uracil-DNA glycosylase (UDG) superfamily. UNG family.</text>
</comment>
<dbReference type="PATRIC" id="fig|1341156.4.peg.3051"/>
<feature type="domain" description="Uracil-DNA glycosylase-like" evidence="12">
    <location>
        <begin position="49"/>
        <end position="209"/>
    </location>
</feature>
<sequence length="224" mass="25593">MVNIGNSWDEILAEEFKSEYYLKLREFLKREYAQQTIYPNMYDIFNALKYTAYEDVKVVIIGQDPYHGEGQAHGLCFSVKRGVMPPPSLQNIFKELQNDVGFRIPNNGELTDWTSQGVLLLNAVLTVRAGQANSHRGIGWEQLTDAVIRKLNEREKPIVFMLWGRNAKEKQKLITNSRHLVLTAAHPSPLSAYNGFFGCRHFSIANEFLAQTGQEPIDWSISDK</sequence>
<evidence type="ECO:0000256" key="5">
    <source>
        <dbReference type="ARBA" id="ARBA00018429"/>
    </source>
</evidence>
<dbReference type="GO" id="GO:0097510">
    <property type="term" value="P:base-excision repair, AP site formation via deaminated base removal"/>
    <property type="evidence" value="ECO:0007669"/>
    <property type="project" value="TreeGrafter"/>
</dbReference>
<keyword evidence="8 9" id="KW-0234">DNA repair</keyword>
<dbReference type="SUPFAM" id="SSF52141">
    <property type="entry name" value="Uracil-DNA glycosylase-like"/>
    <property type="match status" value="1"/>
</dbReference>